<dbReference type="InterPro" id="IPR000048">
    <property type="entry name" value="IQ_motif_EF-hand-BS"/>
</dbReference>
<dbReference type="Gene3D" id="1.20.890.10">
    <property type="entry name" value="cAMP-dependent protein kinase regulatory subunit, dimerization-anchoring domain"/>
    <property type="match status" value="1"/>
</dbReference>
<sequence length="376" mass="42655">MDECPSLDHPGGKYMRQVPDGLHELSSDIAREVIRYQPDDIYSFVADYLASLLITRENAKVAMKVVNNVVMKSEHIIDILCGTGLKLKEISAVAPRLQQAFRVYLNAMQDGKLDCGCDDEVLSEQTEVSLYDILMHTGATKRQAEKAAVKIQVRRQLRPTRHKIIAIFLLKALFRGHRERIVLAEQLGQVTWQKAAADTMEILRGTGVTISEAHLAATIIQTAYRGYYTRKKLRAARADQYIDPEKWLQQMWEQKGVTLEMANEAATVLQRAFRSYRERKLSGMSYLVPQYDQQINQMFGAHIDDFQSRSDIDYYGEYGSVTTFNFSMGESDKLPVDDMNAKPSSFRDGLDDFDQAEDSGDINEEENNDDVGAVDE</sequence>
<dbReference type="Proteomes" id="UP001627154">
    <property type="component" value="Unassembled WGS sequence"/>
</dbReference>
<dbReference type="EMBL" id="JBJJXI010000069">
    <property type="protein sequence ID" value="KAL3396744.1"/>
    <property type="molecule type" value="Genomic_DNA"/>
</dbReference>
<dbReference type="PANTHER" id="PTHR10699">
    <property type="entry name" value="NEUROMODULIN"/>
    <property type="match status" value="1"/>
</dbReference>
<dbReference type="Gene3D" id="1.20.5.190">
    <property type="match status" value="1"/>
</dbReference>
<keyword evidence="3" id="KW-1185">Reference proteome</keyword>
<evidence type="ECO:0000256" key="1">
    <source>
        <dbReference type="SAM" id="MobiDB-lite"/>
    </source>
</evidence>
<dbReference type="InterPro" id="IPR047579">
    <property type="entry name" value="DD_CABYR_SP17"/>
</dbReference>
<comment type="caution">
    <text evidence="2">The sequence shown here is derived from an EMBL/GenBank/DDBJ whole genome shotgun (WGS) entry which is preliminary data.</text>
</comment>
<dbReference type="Pfam" id="PF00612">
    <property type="entry name" value="IQ"/>
    <property type="match status" value="2"/>
</dbReference>
<dbReference type="SUPFAM" id="SSF47391">
    <property type="entry name" value="Dimerization-anchoring domain of cAMP-dependent PK regulatory subunit"/>
    <property type="match status" value="1"/>
</dbReference>
<dbReference type="CDD" id="cd23767">
    <property type="entry name" value="IQCD"/>
    <property type="match status" value="1"/>
</dbReference>
<evidence type="ECO:0000313" key="2">
    <source>
        <dbReference type="EMBL" id="KAL3396744.1"/>
    </source>
</evidence>
<feature type="compositionally biased region" description="Acidic residues" evidence="1">
    <location>
        <begin position="351"/>
        <end position="376"/>
    </location>
</feature>
<evidence type="ECO:0000313" key="3">
    <source>
        <dbReference type="Proteomes" id="UP001627154"/>
    </source>
</evidence>
<gene>
    <name evidence="2" type="ORF">TKK_009338</name>
</gene>
<evidence type="ECO:0008006" key="4">
    <source>
        <dbReference type="Google" id="ProtNLM"/>
    </source>
</evidence>
<reference evidence="2 3" key="1">
    <citation type="journal article" date="2024" name="bioRxiv">
        <title>A reference genome for Trichogramma kaykai: A tiny desert-dwelling parasitoid wasp with competing sex-ratio distorters.</title>
        <authorList>
            <person name="Culotta J."/>
            <person name="Lindsey A.R."/>
        </authorList>
    </citation>
    <scope>NUCLEOTIDE SEQUENCE [LARGE SCALE GENOMIC DNA]</scope>
    <source>
        <strain evidence="2 3">KSX58</strain>
    </source>
</reference>
<dbReference type="CDD" id="cd12100">
    <property type="entry name" value="DD_CABYR_SP17"/>
    <property type="match status" value="1"/>
</dbReference>
<dbReference type="PROSITE" id="PS50096">
    <property type="entry name" value="IQ"/>
    <property type="match status" value="1"/>
</dbReference>
<feature type="region of interest" description="Disordered" evidence="1">
    <location>
        <begin position="335"/>
        <end position="376"/>
    </location>
</feature>
<protein>
    <recommendedName>
        <fullName evidence="4">RIIa domain-containing protein</fullName>
    </recommendedName>
</protein>
<proteinExistence type="predicted"/>
<dbReference type="PANTHER" id="PTHR10699:SF11">
    <property type="entry name" value="IGLOO, ISOFORM A"/>
    <property type="match status" value="1"/>
</dbReference>
<organism evidence="2 3">
    <name type="scientific">Trichogramma kaykai</name>
    <dbReference type="NCBI Taxonomy" id="54128"/>
    <lineage>
        <taxon>Eukaryota</taxon>
        <taxon>Metazoa</taxon>
        <taxon>Ecdysozoa</taxon>
        <taxon>Arthropoda</taxon>
        <taxon>Hexapoda</taxon>
        <taxon>Insecta</taxon>
        <taxon>Pterygota</taxon>
        <taxon>Neoptera</taxon>
        <taxon>Endopterygota</taxon>
        <taxon>Hymenoptera</taxon>
        <taxon>Apocrita</taxon>
        <taxon>Proctotrupomorpha</taxon>
        <taxon>Chalcidoidea</taxon>
        <taxon>Trichogrammatidae</taxon>
        <taxon>Trichogramma</taxon>
    </lineage>
</organism>
<accession>A0ABD2WUI6</accession>
<name>A0ABD2WUI6_9HYME</name>
<dbReference type="AlphaFoldDB" id="A0ABD2WUI6"/>
<dbReference type="SMART" id="SM00015">
    <property type="entry name" value="IQ"/>
    <property type="match status" value="2"/>
</dbReference>